<evidence type="ECO:0000313" key="3">
    <source>
        <dbReference type="EMBL" id="PYE16573.1"/>
    </source>
</evidence>
<sequence>MSSEAFDRLLSRIDDEERERIHEMAIAYGLSFDDPSWVPFAITRMTLDELRTQTADAAKEIGQAADRALRRIGNSAQSVSAQVQVMAEAQSAALKSHQDTLKALERQSTASYQKLLAELSAQTISQLIEEGTNGIVQDVSRQLTGEHGVLAQSATEHAAALERARVRFVASIDAAVPRVDEAACKAAGSVRRAVQCTALLAIGVLLLHALAVPGFVIFWTKHQLFTDLAAPGTCSTPQRPDISHEQSSAAAVSPTAHRPRIPQRTASKPAAQH</sequence>
<protein>
    <submittedName>
        <fullName evidence="3">Uncharacterized protein</fullName>
    </submittedName>
</protein>
<reference evidence="3 4" key="1">
    <citation type="submission" date="2018-06" db="EMBL/GenBank/DDBJ databases">
        <title>Genomic Encyclopedia of Type Strains, Phase IV (KMG-V): Genome sequencing to study the core and pangenomes of soil and plant-associated prokaryotes.</title>
        <authorList>
            <person name="Whitman W."/>
        </authorList>
    </citation>
    <scope>NUCLEOTIDE SEQUENCE [LARGE SCALE GENOMIC DNA]</scope>
    <source>
        <strain evidence="3 4">SRCL-318</strain>
    </source>
</reference>
<accession>A0A2V4TLM0</accession>
<keyword evidence="2" id="KW-0472">Membrane</keyword>
<keyword evidence="2" id="KW-1133">Transmembrane helix</keyword>
<keyword evidence="2" id="KW-0812">Transmembrane</keyword>
<dbReference type="AlphaFoldDB" id="A0A2V4TLM0"/>
<dbReference type="EMBL" id="QJSQ01000029">
    <property type="protein sequence ID" value="PYE16573.1"/>
    <property type="molecule type" value="Genomic_DNA"/>
</dbReference>
<proteinExistence type="predicted"/>
<evidence type="ECO:0000256" key="1">
    <source>
        <dbReference type="SAM" id="MobiDB-lite"/>
    </source>
</evidence>
<dbReference type="Proteomes" id="UP000247772">
    <property type="component" value="Unassembled WGS sequence"/>
</dbReference>
<gene>
    <name evidence="3" type="ORF">C7410_12914</name>
</gene>
<comment type="caution">
    <text evidence="3">The sequence shown here is derived from an EMBL/GenBank/DDBJ whole genome shotgun (WGS) entry which is preliminary data.</text>
</comment>
<dbReference type="RefSeq" id="WP_110856985.1">
    <property type="nucleotide sequence ID" value="NZ_QJSQ01000029.1"/>
</dbReference>
<dbReference type="OrthoDB" id="9131259at2"/>
<organism evidence="3 4">
    <name type="scientific">Paraburkholderia silvatlantica</name>
    <dbReference type="NCBI Taxonomy" id="321895"/>
    <lineage>
        <taxon>Bacteria</taxon>
        <taxon>Pseudomonadati</taxon>
        <taxon>Pseudomonadota</taxon>
        <taxon>Betaproteobacteria</taxon>
        <taxon>Burkholderiales</taxon>
        <taxon>Burkholderiaceae</taxon>
        <taxon>Paraburkholderia</taxon>
    </lineage>
</organism>
<evidence type="ECO:0000256" key="2">
    <source>
        <dbReference type="SAM" id="Phobius"/>
    </source>
</evidence>
<evidence type="ECO:0000313" key="4">
    <source>
        <dbReference type="Proteomes" id="UP000247772"/>
    </source>
</evidence>
<name>A0A2V4TLM0_9BURK</name>
<feature type="transmembrane region" description="Helical" evidence="2">
    <location>
        <begin position="198"/>
        <end position="219"/>
    </location>
</feature>
<feature type="region of interest" description="Disordered" evidence="1">
    <location>
        <begin position="236"/>
        <end position="273"/>
    </location>
</feature>